<reference evidence="1" key="1">
    <citation type="journal article" date="2015" name="Nature">
        <title>Complex archaea that bridge the gap between prokaryotes and eukaryotes.</title>
        <authorList>
            <person name="Spang A."/>
            <person name="Saw J.H."/>
            <person name="Jorgensen S.L."/>
            <person name="Zaremba-Niedzwiedzka K."/>
            <person name="Martijn J."/>
            <person name="Lind A.E."/>
            <person name="van Eijk R."/>
            <person name="Schleper C."/>
            <person name="Guy L."/>
            <person name="Ettema T.J."/>
        </authorList>
    </citation>
    <scope>NUCLEOTIDE SEQUENCE</scope>
</reference>
<dbReference type="AlphaFoldDB" id="A0A0F8ZVN0"/>
<evidence type="ECO:0000313" key="1">
    <source>
        <dbReference type="EMBL" id="KKK70459.1"/>
    </source>
</evidence>
<sequence>MVEHRIINQQEEHRFVEILE</sequence>
<feature type="non-terminal residue" evidence="1">
    <location>
        <position position="20"/>
    </location>
</feature>
<accession>A0A0F8ZVN0</accession>
<dbReference type="EMBL" id="LAZR01058180">
    <property type="protein sequence ID" value="KKK70459.1"/>
    <property type="molecule type" value="Genomic_DNA"/>
</dbReference>
<protein>
    <submittedName>
        <fullName evidence="1">Uncharacterized protein</fullName>
    </submittedName>
</protein>
<organism evidence="1">
    <name type="scientific">marine sediment metagenome</name>
    <dbReference type="NCBI Taxonomy" id="412755"/>
    <lineage>
        <taxon>unclassified sequences</taxon>
        <taxon>metagenomes</taxon>
        <taxon>ecological metagenomes</taxon>
    </lineage>
</organism>
<gene>
    <name evidence="1" type="ORF">LCGC14_2923730</name>
</gene>
<name>A0A0F8ZVN0_9ZZZZ</name>
<proteinExistence type="predicted"/>
<comment type="caution">
    <text evidence="1">The sequence shown here is derived from an EMBL/GenBank/DDBJ whole genome shotgun (WGS) entry which is preliminary data.</text>
</comment>